<organism evidence="1 2">
    <name type="scientific">Penicillium digitatum</name>
    <name type="common">Green mold</name>
    <dbReference type="NCBI Taxonomy" id="36651"/>
    <lineage>
        <taxon>Eukaryota</taxon>
        <taxon>Fungi</taxon>
        <taxon>Dikarya</taxon>
        <taxon>Ascomycota</taxon>
        <taxon>Pezizomycotina</taxon>
        <taxon>Eurotiomycetes</taxon>
        <taxon>Eurotiomycetidae</taxon>
        <taxon>Eurotiales</taxon>
        <taxon>Aspergillaceae</taxon>
        <taxon>Penicillium</taxon>
    </lineage>
</organism>
<dbReference type="EMBL" id="CP060778">
    <property type="protein sequence ID" value="QQK47145.1"/>
    <property type="molecule type" value="Genomic_DNA"/>
</dbReference>
<gene>
    <name evidence="1" type="ORF">Pdw03_2043</name>
</gene>
<dbReference type="GeneID" id="90952337"/>
<dbReference type="AlphaFoldDB" id="A0A7T6XTH7"/>
<dbReference type="Proteomes" id="UP000595662">
    <property type="component" value="Chromosome 5"/>
</dbReference>
<dbReference type="RefSeq" id="XP_065957793.1">
    <property type="nucleotide sequence ID" value="XM_066100066.1"/>
</dbReference>
<accession>A0A7T6XTH7</accession>
<evidence type="ECO:0000313" key="1">
    <source>
        <dbReference type="EMBL" id="QQK47145.1"/>
    </source>
</evidence>
<evidence type="ECO:0000313" key="2">
    <source>
        <dbReference type="Proteomes" id="UP000595662"/>
    </source>
</evidence>
<proteinExistence type="predicted"/>
<name>A0A7T6XTH7_PENDI</name>
<sequence>MSIRAGIDQQAVVSSFYIQLQREINNTGSPTNSQMKKLLPSVCGSICHACTTTHRGLHCVLVASMINYNTNWSQSVVIASVKISTATEEGSNDVNPAEFGSMKC</sequence>
<protein>
    <submittedName>
        <fullName evidence="1">Uncharacterized protein</fullName>
    </submittedName>
</protein>
<reference evidence="1 2" key="1">
    <citation type="submission" date="2020-08" db="EMBL/GenBank/DDBJ databases">
        <title>The completed genome sequence of the pathogenic ascomycete fungus Penicillium digitatum.</title>
        <authorList>
            <person name="Wang M."/>
        </authorList>
    </citation>
    <scope>NUCLEOTIDE SEQUENCE [LARGE SCALE GENOMIC DNA]</scope>
    <source>
        <strain evidence="1 2">PdW03</strain>
    </source>
</reference>